<evidence type="ECO:0000313" key="2">
    <source>
        <dbReference type="Proteomes" id="UP001320706"/>
    </source>
</evidence>
<accession>A0ACC3SH21</accession>
<organism evidence="1 2">
    <name type="scientific">Zalaria obscura</name>
    <dbReference type="NCBI Taxonomy" id="2024903"/>
    <lineage>
        <taxon>Eukaryota</taxon>
        <taxon>Fungi</taxon>
        <taxon>Dikarya</taxon>
        <taxon>Ascomycota</taxon>
        <taxon>Pezizomycotina</taxon>
        <taxon>Dothideomycetes</taxon>
        <taxon>Dothideomycetidae</taxon>
        <taxon>Dothideales</taxon>
        <taxon>Zalariaceae</taxon>
        <taxon>Zalaria</taxon>
    </lineage>
</organism>
<protein>
    <submittedName>
        <fullName evidence="1">Uncharacterized protein</fullName>
    </submittedName>
</protein>
<proteinExistence type="predicted"/>
<keyword evidence="2" id="KW-1185">Reference proteome</keyword>
<sequence length="939" mass="105470">MQSKQSPSGWTTSAHSKSGRKTSRPSANCPPWSPTRRWTRRTDTMDTRNDLVKRPLSRALTRVSQKLSFHESDGGKNAQTAVLPVTLPLTPPEPTTPPFGSNEDSQDMQHDQIVSLQFSNLQGFADILKLRGILEYRNLETSRIANQKMQDMTEDMHELAHKTKQETVSMRIITLVTLFFLPGTFISTLMSTDIVQYDGDTGSSHRILQLGALQLFVELCLPLMLVTFFACLIEPFWREPDGGSNRNLPVSWLHAESCLRARTTLNRPSVVRNLFDEHLPFEHSTDSPPKGFPESGRDRNFSANFRQEQWMFCATGLDGEDTTLDDERVVPFVEVERLGQGGSAIIHKVRIHPDYDHLENPPTQSRPDTAVSVDVPAWQDAPHHRPSHATAKLSDETYGRYYVLKTYSGLEAPTYFKKERDAFRTVFSHKRDPNIIRYFGSYTQQKTYNIILEWADGGTLEDFLRNPNIDPPSTAQEIIAFWSGVFGLFDAVARISEPPLRIPDPGSPALDGPGYFQGWHQDIKPANILVMTGNETSPYRWRFKLADLGNCHFQYGKLPSRQASAIDSHGTRCYALKSSKQGHRIATGETVSKEKRAWKSKKALTSGPSEDMLELEESRPVIAALRTKSLRILNQANVQSNRLVTSPIRPSSRALTPPVPSHSPYEADTHMSYGAQARQSQHYPGNGANLPFRESGRKNYDFSESESAGASYPNAPAEPHWATMTPPQADPFVQPQSEAARTQNTAKYFPDEQTVFGRTKQDTFTTGVPSRNQTFHTARPAFNGETPTGPENRAFGKRRQELDNPIYTQGPMSSSPPRFDIGLGSNMLQDKLPASSHNVTTGGGTSGPNIPVLSVKDAYKWVESHRSTKLPFQHHLEELKDRDHLFLIDDSASMHENHWPDLVDLLRVLAYMVKDSDPDGIEMFFTISPKSSRRDTQPN</sequence>
<comment type="caution">
    <text evidence="1">The sequence shown here is derived from an EMBL/GenBank/DDBJ whole genome shotgun (WGS) entry which is preliminary data.</text>
</comment>
<gene>
    <name evidence="1" type="ORF">M8818_003143</name>
</gene>
<name>A0ACC3SH21_9PEZI</name>
<dbReference type="Proteomes" id="UP001320706">
    <property type="component" value="Unassembled WGS sequence"/>
</dbReference>
<dbReference type="EMBL" id="JAMKPW020000013">
    <property type="protein sequence ID" value="KAK8211490.1"/>
    <property type="molecule type" value="Genomic_DNA"/>
</dbReference>
<evidence type="ECO:0000313" key="1">
    <source>
        <dbReference type="EMBL" id="KAK8211490.1"/>
    </source>
</evidence>
<reference evidence="1" key="1">
    <citation type="submission" date="2024-02" db="EMBL/GenBank/DDBJ databases">
        <title>Metagenome Assembled Genome of Zalaria obscura JY119.</title>
        <authorList>
            <person name="Vighnesh L."/>
            <person name="Jagadeeshwari U."/>
            <person name="Venkata Ramana C."/>
            <person name="Sasikala C."/>
        </authorList>
    </citation>
    <scope>NUCLEOTIDE SEQUENCE</scope>
    <source>
        <strain evidence="1">JY119</strain>
    </source>
</reference>